<name>A0AAU7W2T7_9MICO</name>
<accession>A0AAU7W2T7</accession>
<sequence>MTLASSWFTAIGWWAVAPTGRRRRAPEEDIMTTIAAVRIDALGSTPVRPLI</sequence>
<evidence type="ECO:0000313" key="1">
    <source>
        <dbReference type="EMBL" id="XBX80061.1"/>
    </source>
</evidence>
<gene>
    <name evidence="1" type="ORF">ABS642_08225</name>
</gene>
<protein>
    <submittedName>
        <fullName evidence="1">Uncharacterized protein</fullName>
    </submittedName>
</protein>
<dbReference type="RefSeq" id="WP_282214180.1">
    <property type="nucleotide sequence ID" value="NZ_CP158357.1"/>
</dbReference>
<proteinExistence type="predicted"/>
<reference evidence="1" key="1">
    <citation type="submission" date="2024-06" db="EMBL/GenBank/DDBJ databases">
        <title>Draft genome sequence of Microbacterium sp. strain A8/3-1, isolated from Oxytropis tragacanthoides Fisch. ex DC. Root nodules in the Altai region of Russia.</title>
        <authorList>
            <person name="Sazanova A."/>
            <person name="Guro P."/>
            <person name="Kuznetsova I."/>
            <person name="Belimov A."/>
            <person name="Safronova V."/>
        </authorList>
    </citation>
    <scope>NUCLEOTIDE SEQUENCE</scope>
    <source>
        <strain evidence="1">A8/3-1</strain>
    </source>
</reference>
<dbReference type="EMBL" id="CP158357">
    <property type="protein sequence ID" value="XBX80061.1"/>
    <property type="molecule type" value="Genomic_DNA"/>
</dbReference>
<dbReference type="AlphaFoldDB" id="A0AAU7W2T7"/>
<organism evidence="1">
    <name type="scientific">Microbacterium sp. A8/3-1</name>
    <dbReference type="NCBI Taxonomy" id="3160749"/>
    <lineage>
        <taxon>Bacteria</taxon>
        <taxon>Bacillati</taxon>
        <taxon>Actinomycetota</taxon>
        <taxon>Actinomycetes</taxon>
        <taxon>Micrococcales</taxon>
        <taxon>Microbacteriaceae</taxon>
        <taxon>Microbacterium</taxon>
    </lineage>
</organism>